<dbReference type="PANTHER" id="PTHR30250">
    <property type="entry name" value="PST FAMILY PREDICTED COLANIC ACID TRANSPORTER"/>
    <property type="match status" value="1"/>
</dbReference>
<feature type="transmembrane region" description="Helical" evidence="6">
    <location>
        <begin position="346"/>
        <end position="366"/>
    </location>
</feature>
<keyword evidence="4 6" id="KW-1133">Transmembrane helix</keyword>
<proteinExistence type="predicted"/>
<feature type="transmembrane region" description="Helical" evidence="6">
    <location>
        <begin position="436"/>
        <end position="458"/>
    </location>
</feature>
<feature type="transmembrane region" description="Helical" evidence="6">
    <location>
        <begin position="160"/>
        <end position="181"/>
    </location>
</feature>
<dbReference type="InterPro" id="IPR050833">
    <property type="entry name" value="Poly_Biosynth_Transport"/>
</dbReference>
<feature type="transmembrane region" description="Helical" evidence="6">
    <location>
        <begin position="130"/>
        <end position="148"/>
    </location>
</feature>
<evidence type="ECO:0000256" key="5">
    <source>
        <dbReference type="ARBA" id="ARBA00023136"/>
    </source>
</evidence>
<comment type="caution">
    <text evidence="7">The sequence shown here is derived from an EMBL/GenBank/DDBJ whole genome shotgun (WGS) entry which is preliminary data.</text>
</comment>
<evidence type="ECO:0000256" key="4">
    <source>
        <dbReference type="ARBA" id="ARBA00022989"/>
    </source>
</evidence>
<accession>A0A9D9HM82</accession>
<dbReference type="AlphaFoldDB" id="A0A9D9HM82"/>
<evidence type="ECO:0000256" key="1">
    <source>
        <dbReference type="ARBA" id="ARBA00004651"/>
    </source>
</evidence>
<reference evidence="7" key="1">
    <citation type="submission" date="2020-10" db="EMBL/GenBank/DDBJ databases">
        <authorList>
            <person name="Gilroy R."/>
        </authorList>
    </citation>
    <scope>NUCLEOTIDE SEQUENCE</scope>
    <source>
        <strain evidence="7">B1-3475</strain>
    </source>
</reference>
<feature type="transmembrane region" description="Helical" evidence="6">
    <location>
        <begin position="187"/>
        <end position="205"/>
    </location>
</feature>
<reference evidence="7" key="2">
    <citation type="journal article" date="2021" name="PeerJ">
        <title>Extensive microbial diversity within the chicken gut microbiome revealed by metagenomics and culture.</title>
        <authorList>
            <person name="Gilroy R."/>
            <person name="Ravi A."/>
            <person name="Getino M."/>
            <person name="Pursley I."/>
            <person name="Horton D.L."/>
            <person name="Alikhan N.F."/>
            <person name="Baker D."/>
            <person name="Gharbi K."/>
            <person name="Hall N."/>
            <person name="Watson M."/>
            <person name="Adriaenssens E.M."/>
            <person name="Foster-Nyarko E."/>
            <person name="Jarju S."/>
            <person name="Secka A."/>
            <person name="Antonio M."/>
            <person name="Oren A."/>
            <person name="Chaudhuri R.R."/>
            <person name="La Ragione R."/>
            <person name="Hildebrand F."/>
            <person name="Pallen M.J."/>
        </authorList>
    </citation>
    <scope>NUCLEOTIDE SEQUENCE</scope>
    <source>
        <strain evidence="7">B1-3475</strain>
    </source>
</reference>
<dbReference type="GO" id="GO:0005886">
    <property type="term" value="C:plasma membrane"/>
    <property type="evidence" value="ECO:0007669"/>
    <property type="project" value="UniProtKB-SubCell"/>
</dbReference>
<organism evidence="7 8">
    <name type="scientific">Candidatus Cryptobacteroides intestinigallinarum</name>
    <dbReference type="NCBI Taxonomy" id="2840767"/>
    <lineage>
        <taxon>Bacteria</taxon>
        <taxon>Pseudomonadati</taxon>
        <taxon>Bacteroidota</taxon>
        <taxon>Bacteroidia</taxon>
        <taxon>Bacteroidales</taxon>
        <taxon>Candidatus Cryptobacteroides</taxon>
    </lineage>
</organism>
<evidence type="ECO:0000313" key="7">
    <source>
        <dbReference type="EMBL" id="MBO8456388.1"/>
    </source>
</evidence>
<feature type="transmembrane region" description="Helical" evidence="6">
    <location>
        <begin position="84"/>
        <end position="110"/>
    </location>
</feature>
<evidence type="ECO:0000256" key="2">
    <source>
        <dbReference type="ARBA" id="ARBA00022475"/>
    </source>
</evidence>
<sequence>MGDTSDNRRIARNTLMLYMRMFLLMLVGLYTSRVYIGTLGEVDYGIYNVVGGLVGMFSIISGTLSAAISRFLTYELGRGDMAKLKAVFCTAVNIQIIFAISIIVLAEIFGLWFLDTQMNIPAERLPAARWVFHFSVLSFSISIISVPYNASIVAHEKMSAFAAISILEAVMKLVIAFLITISPVDRLVFFSILTMAVSILVRIVYGIYCRSHFEECTYSLVLDKPLMKKMFSFAGWNFIGTTSGILRDEGGNILMNIFFGPAVNAARAISQQINSAVLNFTGSFMTALNPQITKSYAAGETAQMMRLVFNGARFSYYLMLILALPLMLNMDYILSIWLKEVPDHTAAFGILALVFAMSETLSNPLITAMLATGNIRNYQIVVGGLQLLNVPVSYVLLKAGWAPETVLAVAIVLSQICLAARLVMLRGMIGLDVKAYLKSVYCNVAAVTLVGALPMILLQKYIPTGFLGLIASCAASLLLSGLSVFFVGCSRHERKKILSWTSAFISRLSSKLRTR</sequence>
<protein>
    <submittedName>
        <fullName evidence="7">Lipopolysaccharide biosynthesis protein</fullName>
    </submittedName>
</protein>
<dbReference type="EMBL" id="JADIMK010000087">
    <property type="protein sequence ID" value="MBO8456388.1"/>
    <property type="molecule type" value="Genomic_DNA"/>
</dbReference>
<dbReference type="PANTHER" id="PTHR30250:SF26">
    <property type="entry name" value="PSMA PROTEIN"/>
    <property type="match status" value="1"/>
</dbReference>
<feature type="transmembrane region" description="Helical" evidence="6">
    <location>
        <begin position="405"/>
        <end position="424"/>
    </location>
</feature>
<feature type="transmembrane region" description="Helical" evidence="6">
    <location>
        <begin position="46"/>
        <end position="72"/>
    </location>
</feature>
<dbReference type="Proteomes" id="UP000823617">
    <property type="component" value="Unassembled WGS sequence"/>
</dbReference>
<evidence type="ECO:0000256" key="6">
    <source>
        <dbReference type="SAM" id="Phobius"/>
    </source>
</evidence>
<feature type="transmembrane region" description="Helical" evidence="6">
    <location>
        <begin position="464"/>
        <end position="487"/>
    </location>
</feature>
<gene>
    <name evidence="7" type="ORF">IAC08_08335</name>
</gene>
<keyword evidence="3 6" id="KW-0812">Transmembrane</keyword>
<evidence type="ECO:0000256" key="3">
    <source>
        <dbReference type="ARBA" id="ARBA00022692"/>
    </source>
</evidence>
<name>A0A9D9HM82_9BACT</name>
<comment type="subcellular location">
    <subcellularLocation>
        <location evidence="1">Cell membrane</location>
        <topology evidence="1">Multi-pass membrane protein</topology>
    </subcellularLocation>
</comment>
<keyword evidence="2" id="KW-1003">Cell membrane</keyword>
<evidence type="ECO:0000313" key="8">
    <source>
        <dbReference type="Proteomes" id="UP000823617"/>
    </source>
</evidence>
<feature type="transmembrane region" description="Helical" evidence="6">
    <location>
        <begin position="378"/>
        <end position="399"/>
    </location>
</feature>
<feature type="transmembrane region" description="Helical" evidence="6">
    <location>
        <begin position="21"/>
        <end position="40"/>
    </location>
</feature>
<keyword evidence="5 6" id="KW-0472">Membrane</keyword>
<feature type="transmembrane region" description="Helical" evidence="6">
    <location>
        <begin position="314"/>
        <end position="334"/>
    </location>
</feature>